<dbReference type="GO" id="GO:0022857">
    <property type="term" value="F:transmembrane transporter activity"/>
    <property type="evidence" value="ECO:0007669"/>
    <property type="project" value="InterPro"/>
</dbReference>
<protein>
    <submittedName>
        <fullName evidence="9">Hemin transport system permease protein HmuU</fullName>
    </submittedName>
</protein>
<dbReference type="GO" id="GO:0005886">
    <property type="term" value="C:plasma membrane"/>
    <property type="evidence" value="ECO:0007669"/>
    <property type="project" value="UniProtKB-SubCell"/>
</dbReference>
<feature type="transmembrane region" description="Helical" evidence="8">
    <location>
        <begin position="262"/>
        <end position="288"/>
    </location>
</feature>
<feature type="transmembrane region" description="Helical" evidence="8">
    <location>
        <begin position="213"/>
        <end position="233"/>
    </location>
</feature>
<evidence type="ECO:0000256" key="6">
    <source>
        <dbReference type="ARBA" id="ARBA00022989"/>
    </source>
</evidence>
<dbReference type="InterPro" id="IPR000522">
    <property type="entry name" value="ABC_transptr_permease_BtuC"/>
</dbReference>
<dbReference type="EMBL" id="CABHNB010000046">
    <property type="protein sequence ID" value="VUX22858.1"/>
    <property type="molecule type" value="Genomic_DNA"/>
</dbReference>
<evidence type="ECO:0000256" key="5">
    <source>
        <dbReference type="ARBA" id="ARBA00022692"/>
    </source>
</evidence>
<evidence type="ECO:0000313" key="10">
    <source>
        <dbReference type="Proteomes" id="UP000409147"/>
    </source>
</evidence>
<feature type="transmembrane region" description="Helical" evidence="8">
    <location>
        <begin position="83"/>
        <end position="104"/>
    </location>
</feature>
<keyword evidence="5 8" id="KW-0812">Transmembrane</keyword>
<keyword evidence="7 8" id="KW-0472">Membrane</keyword>
<dbReference type="SUPFAM" id="SSF81345">
    <property type="entry name" value="ABC transporter involved in vitamin B12 uptake, BtuC"/>
    <property type="match status" value="1"/>
</dbReference>
<name>A0A564UTW1_9FIRM</name>
<dbReference type="Pfam" id="PF01032">
    <property type="entry name" value="FecCD"/>
    <property type="match status" value="1"/>
</dbReference>
<keyword evidence="10" id="KW-1185">Reference proteome</keyword>
<comment type="subcellular location">
    <subcellularLocation>
        <location evidence="1">Cell membrane</location>
        <topology evidence="1">Multi-pass membrane protein</topology>
    </subcellularLocation>
</comment>
<dbReference type="InterPro" id="IPR037294">
    <property type="entry name" value="ABC_BtuC-like"/>
</dbReference>
<dbReference type="Gene3D" id="1.10.3470.10">
    <property type="entry name" value="ABC transporter involved in vitamin B12 uptake, BtuC"/>
    <property type="match status" value="1"/>
</dbReference>
<proteinExistence type="inferred from homology"/>
<dbReference type="CDD" id="cd06550">
    <property type="entry name" value="TM_ABC_iron-siderophores_like"/>
    <property type="match status" value="1"/>
</dbReference>
<dbReference type="FunFam" id="1.10.3470.10:FF:000001">
    <property type="entry name" value="Vitamin B12 ABC transporter permease BtuC"/>
    <property type="match status" value="1"/>
</dbReference>
<comment type="similarity">
    <text evidence="2">Belongs to the binding-protein-dependent transport system permease family. FecCD subfamily.</text>
</comment>
<feature type="transmembrane region" description="Helical" evidence="8">
    <location>
        <begin position="140"/>
        <end position="159"/>
    </location>
</feature>
<dbReference type="PANTHER" id="PTHR30472:SF25">
    <property type="entry name" value="ABC TRANSPORTER PERMEASE PROTEIN MJ0876-RELATED"/>
    <property type="match status" value="1"/>
</dbReference>
<evidence type="ECO:0000256" key="2">
    <source>
        <dbReference type="ARBA" id="ARBA00007935"/>
    </source>
</evidence>
<evidence type="ECO:0000256" key="7">
    <source>
        <dbReference type="ARBA" id="ARBA00023136"/>
    </source>
</evidence>
<sequence length="361" mass="38431">MKRKPDFKNGIFHGKPIYVLVVILLTVLLVISILTAVTIGSVDLSVKDVYSVILYKVFGIGDPEVYGVGAMSDIVWFIRLPRILLATAVGMGLAVAGVVMQAIVKNPIADPYILGISSGASLGATVAIFLGVGAVFGSNSIGICAFIGAFLISVLVQITANIGGRANSVRLLLAGTALGSVCSAFSNFVVYIAGDRDGIQTVTFWLMGSLAGAKWENLAVIIPCVFIATLFFCTQSRILNMMLLGDEVSITLGTDLHRYRQVYLVVTALLIGFVVYSAGIIGFVGLIIPHVVRMFFGTDHKKMLPLSALSGSIFLIWADVASRIIIPKSEVPIGILVSMIGAPCFIYLLVRRSYGFGGEKS</sequence>
<evidence type="ECO:0000256" key="1">
    <source>
        <dbReference type="ARBA" id="ARBA00004651"/>
    </source>
</evidence>
<feature type="transmembrane region" description="Helical" evidence="8">
    <location>
        <begin position="171"/>
        <end position="193"/>
    </location>
</feature>
<feature type="transmembrane region" description="Helical" evidence="8">
    <location>
        <begin position="20"/>
        <end position="42"/>
    </location>
</feature>
<gene>
    <name evidence="9" type="primary">hmuU_2</name>
    <name evidence="9" type="ORF">ROSSTS7063_03436</name>
</gene>
<keyword evidence="6 8" id="KW-1133">Transmembrane helix</keyword>
<feature type="transmembrane region" description="Helical" evidence="8">
    <location>
        <begin position="333"/>
        <end position="350"/>
    </location>
</feature>
<dbReference type="AlphaFoldDB" id="A0A564UTW1"/>
<dbReference type="RefSeq" id="WP_186290975.1">
    <property type="nucleotide sequence ID" value="NZ_CABHNB010000046.1"/>
</dbReference>
<feature type="transmembrane region" description="Helical" evidence="8">
    <location>
        <begin position="308"/>
        <end position="326"/>
    </location>
</feature>
<evidence type="ECO:0000256" key="8">
    <source>
        <dbReference type="SAM" id="Phobius"/>
    </source>
</evidence>
<reference evidence="9 10" key="1">
    <citation type="submission" date="2019-07" db="EMBL/GenBank/DDBJ databases">
        <authorList>
            <person name="Hibberd C M."/>
            <person name="Gehrig L. J."/>
            <person name="Chang H.-W."/>
            <person name="Venkatesh S."/>
        </authorList>
    </citation>
    <scope>NUCLEOTIDE SEQUENCE [LARGE SCALE GENOMIC DNA]</scope>
    <source>
        <strain evidence="9">Ruminococcus_obeum_SSTS_Bg7063</strain>
    </source>
</reference>
<dbReference type="PANTHER" id="PTHR30472">
    <property type="entry name" value="FERRIC ENTEROBACTIN TRANSPORT SYSTEM PERMEASE PROTEIN"/>
    <property type="match status" value="1"/>
</dbReference>
<evidence type="ECO:0000256" key="3">
    <source>
        <dbReference type="ARBA" id="ARBA00022448"/>
    </source>
</evidence>
<keyword evidence="4" id="KW-1003">Cell membrane</keyword>
<dbReference type="GO" id="GO:0033214">
    <property type="term" value="P:siderophore-iron import into cell"/>
    <property type="evidence" value="ECO:0007669"/>
    <property type="project" value="TreeGrafter"/>
</dbReference>
<evidence type="ECO:0000256" key="4">
    <source>
        <dbReference type="ARBA" id="ARBA00022475"/>
    </source>
</evidence>
<organism evidence="9 10">
    <name type="scientific">Blautia obeum</name>
    <dbReference type="NCBI Taxonomy" id="40520"/>
    <lineage>
        <taxon>Bacteria</taxon>
        <taxon>Bacillati</taxon>
        <taxon>Bacillota</taxon>
        <taxon>Clostridia</taxon>
        <taxon>Lachnospirales</taxon>
        <taxon>Lachnospiraceae</taxon>
        <taxon>Blautia</taxon>
    </lineage>
</organism>
<keyword evidence="3" id="KW-0813">Transport</keyword>
<dbReference type="Proteomes" id="UP000409147">
    <property type="component" value="Unassembled WGS sequence"/>
</dbReference>
<accession>A0A564UTW1</accession>
<feature type="transmembrane region" description="Helical" evidence="8">
    <location>
        <begin position="111"/>
        <end position="134"/>
    </location>
</feature>
<evidence type="ECO:0000313" key="9">
    <source>
        <dbReference type="EMBL" id="VUX22858.1"/>
    </source>
</evidence>